<accession>A0A370GWK4</accession>
<reference evidence="6 7" key="1">
    <citation type="submission" date="2018-07" db="EMBL/GenBank/DDBJ databases">
        <title>Genomic Encyclopedia of Type Strains, Phase IV (KMG-IV): sequencing the most valuable type-strain genomes for metagenomic binning, comparative biology and taxonomic classification.</title>
        <authorList>
            <person name="Goeker M."/>
        </authorList>
    </citation>
    <scope>NUCLEOTIDE SEQUENCE [LARGE SCALE GENOMIC DNA]</scope>
    <source>
        <strain evidence="6 7">DSM 25281</strain>
    </source>
</reference>
<dbReference type="AlphaFoldDB" id="A0A370GWK4"/>
<dbReference type="Proteomes" id="UP000255326">
    <property type="component" value="Unassembled WGS sequence"/>
</dbReference>
<evidence type="ECO:0000259" key="5">
    <source>
        <dbReference type="Pfam" id="PF14257"/>
    </source>
</evidence>
<keyword evidence="3" id="KW-0472">Membrane</keyword>
<keyword evidence="3" id="KW-0812">Transmembrane</keyword>
<evidence type="ECO:0000256" key="1">
    <source>
        <dbReference type="SAM" id="Coils"/>
    </source>
</evidence>
<protein>
    <submittedName>
        <fullName evidence="6">Uncharacterized protein DUF4349</fullName>
    </submittedName>
</protein>
<evidence type="ECO:0000313" key="7">
    <source>
        <dbReference type="Proteomes" id="UP000255326"/>
    </source>
</evidence>
<feature type="transmembrane region" description="Helical" evidence="3">
    <location>
        <begin position="256"/>
        <end position="282"/>
    </location>
</feature>
<evidence type="ECO:0000256" key="3">
    <source>
        <dbReference type="SAM" id="Phobius"/>
    </source>
</evidence>
<keyword evidence="7" id="KW-1185">Reference proteome</keyword>
<feature type="signal peptide" evidence="4">
    <location>
        <begin position="1"/>
        <end position="19"/>
    </location>
</feature>
<evidence type="ECO:0000313" key="6">
    <source>
        <dbReference type="EMBL" id="RDI47630.1"/>
    </source>
</evidence>
<keyword evidence="4" id="KW-0732">Signal</keyword>
<sequence>MRKIAYFLAGMIIVFGMGACSGSHDKMESKSDAGKKELMSQSEQKGFSTSDSSDEKNAESGTSQTEVRERKVIYTANLSVEASNYEKLLHSLEKKASTIGGYIVRSNSYHTDEENVAGEVVFRIPQERFQEFLDFSEGASAKVLERNVAGEDVTEEYVDLESRLKAKKTVEKRLLSFMENAQKTENLLKISDDLARVQEEIESIEGRRKYLENQSSLATITVSIRENKIKVGEIEKDQAGIWLKTKKEFIDSVNSLISVVSTLLIFILGNILYIIILVLISIPVIRYMKRKRGA</sequence>
<feature type="chain" id="PRO_5039627392" evidence="4">
    <location>
        <begin position="20"/>
        <end position="294"/>
    </location>
</feature>
<name>A0A370GWK4_9BACI</name>
<feature type="compositionally biased region" description="Basic and acidic residues" evidence="2">
    <location>
        <begin position="23"/>
        <end position="38"/>
    </location>
</feature>
<gene>
    <name evidence="6" type="ORF">DFR59_101289</name>
</gene>
<dbReference type="InterPro" id="IPR025645">
    <property type="entry name" value="DUF4349"/>
</dbReference>
<dbReference type="OrthoDB" id="5381491at2"/>
<evidence type="ECO:0000256" key="2">
    <source>
        <dbReference type="SAM" id="MobiDB-lite"/>
    </source>
</evidence>
<feature type="coiled-coil region" evidence="1">
    <location>
        <begin position="180"/>
        <end position="214"/>
    </location>
</feature>
<feature type="compositionally biased region" description="Polar residues" evidence="2">
    <location>
        <begin position="39"/>
        <end position="51"/>
    </location>
</feature>
<keyword evidence="3" id="KW-1133">Transmembrane helix</keyword>
<dbReference type="RefSeq" id="WP_114743845.1">
    <property type="nucleotide sequence ID" value="NZ_QQAY01000001.1"/>
</dbReference>
<dbReference type="EMBL" id="QQAY01000001">
    <property type="protein sequence ID" value="RDI47630.1"/>
    <property type="molecule type" value="Genomic_DNA"/>
</dbReference>
<organism evidence="6 7">
    <name type="scientific">Falsibacillus pallidus</name>
    <dbReference type="NCBI Taxonomy" id="493781"/>
    <lineage>
        <taxon>Bacteria</taxon>
        <taxon>Bacillati</taxon>
        <taxon>Bacillota</taxon>
        <taxon>Bacilli</taxon>
        <taxon>Bacillales</taxon>
        <taxon>Bacillaceae</taxon>
        <taxon>Falsibacillus</taxon>
    </lineage>
</organism>
<proteinExistence type="predicted"/>
<keyword evidence="1" id="KW-0175">Coiled coil</keyword>
<dbReference type="PROSITE" id="PS51257">
    <property type="entry name" value="PROKAR_LIPOPROTEIN"/>
    <property type="match status" value="1"/>
</dbReference>
<feature type="region of interest" description="Disordered" evidence="2">
    <location>
        <begin position="23"/>
        <end position="66"/>
    </location>
</feature>
<dbReference type="Pfam" id="PF14257">
    <property type="entry name" value="DUF4349"/>
    <property type="match status" value="1"/>
</dbReference>
<evidence type="ECO:0000256" key="4">
    <source>
        <dbReference type="SAM" id="SignalP"/>
    </source>
</evidence>
<feature type="domain" description="DUF4349" evidence="5">
    <location>
        <begin position="70"/>
        <end position="284"/>
    </location>
</feature>
<comment type="caution">
    <text evidence="6">The sequence shown here is derived from an EMBL/GenBank/DDBJ whole genome shotgun (WGS) entry which is preliminary data.</text>
</comment>